<comment type="caution">
    <text evidence="1">The sequence shown here is derived from an EMBL/GenBank/DDBJ whole genome shotgun (WGS) entry which is preliminary data.</text>
</comment>
<protein>
    <submittedName>
        <fullName evidence="1">Uncharacterized protein</fullName>
    </submittedName>
</protein>
<proteinExistence type="predicted"/>
<keyword evidence="2" id="KW-1185">Reference proteome</keyword>
<dbReference type="EMBL" id="JABFAD010000003">
    <property type="protein sequence ID" value="MBA0794456.1"/>
    <property type="molecule type" value="Genomic_DNA"/>
</dbReference>
<dbReference type="OrthoDB" id="999476at2759"/>
<organism evidence="1 2">
    <name type="scientific">Gossypium harknessii</name>
    <dbReference type="NCBI Taxonomy" id="34285"/>
    <lineage>
        <taxon>Eukaryota</taxon>
        <taxon>Viridiplantae</taxon>
        <taxon>Streptophyta</taxon>
        <taxon>Embryophyta</taxon>
        <taxon>Tracheophyta</taxon>
        <taxon>Spermatophyta</taxon>
        <taxon>Magnoliopsida</taxon>
        <taxon>eudicotyledons</taxon>
        <taxon>Gunneridae</taxon>
        <taxon>Pentapetalae</taxon>
        <taxon>rosids</taxon>
        <taxon>malvids</taxon>
        <taxon>Malvales</taxon>
        <taxon>Malvaceae</taxon>
        <taxon>Malvoideae</taxon>
        <taxon>Gossypium</taxon>
    </lineage>
</organism>
<dbReference type="AlphaFoldDB" id="A0A7J9GA55"/>
<gene>
    <name evidence="1" type="ORF">Gohar_018784</name>
</gene>
<dbReference type="Proteomes" id="UP000593560">
    <property type="component" value="Unassembled WGS sequence"/>
</dbReference>
<evidence type="ECO:0000313" key="1">
    <source>
        <dbReference type="EMBL" id="MBA0794456.1"/>
    </source>
</evidence>
<reference evidence="1 2" key="1">
    <citation type="journal article" date="2019" name="Genome Biol. Evol.">
        <title>Insights into the evolution of the New World diploid cottons (Gossypium, subgenus Houzingenia) based on genome sequencing.</title>
        <authorList>
            <person name="Grover C.E."/>
            <person name="Arick M.A. 2nd"/>
            <person name="Thrash A."/>
            <person name="Conover J.L."/>
            <person name="Sanders W.S."/>
            <person name="Peterson D.G."/>
            <person name="Frelichowski J.E."/>
            <person name="Scheffler J.A."/>
            <person name="Scheffler B.E."/>
            <person name="Wendel J.F."/>
        </authorList>
    </citation>
    <scope>NUCLEOTIDE SEQUENCE [LARGE SCALE GENOMIC DNA]</scope>
    <source>
        <strain evidence="1">0</strain>
        <tissue evidence="1">Leaf</tissue>
    </source>
</reference>
<name>A0A7J9GA55_9ROSI</name>
<evidence type="ECO:0000313" key="2">
    <source>
        <dbReference type="Proteomes" id="UP000593560"/>
    </source>
</evidence>
<accession>A0A7J9GA55</accession>
<sequence length="125" mass="14494">MKAFQSALGVCDLLDVGYEAQWFTWERERLSHNNIRERLDRRVLTLGWENLFPSYSLKHCSHSVSDIVLFYLVLVVGWKGKNISIVIFGLRQLGSSKSHVKMRFVGFGSIQRDQFLTGFNRQGRV</sequence>